<protein>
    <submittedName>
        <fullName evidence="1">Phage major capsid protein</fullName>
    </submittedName>
</protein>
<accession>A0ACD4C735</accession>
<gene>
    <name evidence="1" type="ORF">N5C46_23020</name>
</gene>
<organism evidence="1 2">
    <name type="scientific">Rossellomorea vietnamensis</name>
    <dbReference type="NCBI Taxonomy" id="218284"/>
    <lineage>
        <taxon>Bacteria</taxon>
        <taxon>Bacillati</taxon>
        <taxon>Bacillota</taxon>
        <taxon>Bacilli</taxon>
        <taxon>Bacillales</taxon>
        <taxon>Bacillaceae</taxon>
        <taxon>Rossellomorea</taxon>
    </lineage>
</organism>
<sequence>MGPNLLKLNLQYFAQTFSPDNVMVHEAKDGTIPDKYNTMILNDVMENSKIMQLGVYEEMTDKEKTFEYFAEGPGAYWVGETEKIQTSKPTLLQVKMTAKKLGVILPVSREYLQYRVSNFFEIMRPKIAEAFYKKFDEAGILNVANPFAQSIEQSVTTAENIVYDGITYDNILAVEDELFENDVEPNAWISKVQNHTALRNAQKAENGTLQSLYDRSNNTIDGLPAVDLKSANLSKGTLYAGDFDQLRYGIPFNIDYAISEEAQLSTITNADGSPINLFEQEMVALRATMDVGLMIIKDEAFAKLVPGPAPVA</sequence>
<dbReference type="Proteomes" id="UP001064027">
    <property type="component" value="Chromosome"/>
</dbReference>
<keyword evidence="2" id="KW-1185">Reference proteome</keyword>
<proteinExistence type="predicted"/>
<evidence type="ECO:0000313" key="1">
    <source>
        <dbReference type="EMBL" id="UXH44451.1"/>
    </source>
</evidence>
<dbReference type="EMBL" id="CP104558">
    <property type="protein sequence ID" value="UXH44451.1"/>
    <property type="molecule type" value="Genomic_DNA"/>
</dbReference>
<evidence type="ECO:0000313" key="2">
    <source>
        <dbReference type="Proteomes" id="UP001064027"/>
    </source>
</evidence>
<reference evidence="1" key="1">
    <citation type="submission" date="2022-09" db="EMBL/GenBank/DDBJ databases">
        <title>Complete genome sequence of Rossellomorea vietnamensis strain RL-WG62, a newly isolated PGPR with the potential for plant salinity stress alleviation.</title>
        <authorList>
            <person name="Ren L."/>
            <person name="Wang G."/>
            <person name="Hu H."/>
        </authorList>
    </citation>
    <scope>NUCLEOTIDE SEQUENCE</scope>
    <source>
        <strain evidence="1">RL-WG62</strain>
    </source>
</reference>
<name>A0ACD4C735_9BACI</name>